<dbReference type="EMBL" id="JANRMI010000001">
    <property type="protein sequence ID" value="MDG0815670.1"/>
    <property type="molecule type" value="Genomic_DNA"/>
</dbReference>
<feature type="transmembrane region" description="Helical" evidence="1">
    <location>
        <begin position="12"/>
        <end position="40"/>
    </location>
</feature>
<comment type="caution">
    <text evidence="2">The sequence shown here is derived from an EMBL/GenBank/DDBJ whole genome shotgun (WGS) entry which is preliminary data.</text>
</comment>
<sequence>MKNKQLILKPWTIYAFFGSIFFFPSSAIPSVFSVALIFALGTLEKWSEIRKSSTSQKTKYLAQVIVILVLIIGNLRYGFSNSMIAQALSYFHLI</sequence>
<proteinExistence type="predicted"/>
<organism evidence="2 3">
    <name type="scientific">Bdellovibrio svalbardensis</name>
    <dbReference type="NCBI Taxonomy" id="2972972"/>
    <lineage>
        <taxon>Bacteria</taxon>
        <taxon>Pseudomonadati</taxon>
        <taxon>Bdellovibrionota</taxon>
        <taxon>Bdellovibrionia</taxon>
        <taxon>Bdellovibrionales</taxon>
        <taxon>Pseudobdellovibrionaceae</taxon>
        <taxon>Bdellovibrio</taxon>
    </lineage>
</organism>
<feature type="transmembrane region" description="Helical" evidence="1">
    <location>
        <begin position="60"/>
        <end position="79"/>
    </location>
</feature>
<gene>
    <name evidence="2" type="ORF">NWE73_04790</name>
</gene>
<keyword evidence="3" id="KW-1185">Reference proteome</keyword>
<keyword evidence="1" id="KW-1133">Transmembrane helix</keyword>
<name>A0ABT6DFP2_9BACT</name>
<evidence type="ECO:0000313" key="3">
    <source>
        <dbReference type="Proteomes" id="UP001152321"/>
    </source>
</evidence>
<protein>
    <recommendedName>
        <fullName evidence="4">Phosphatidate cytidylyltransferase</fullName>
    </recommendedName>
</protein>
<evidence type="ECO:0008006" key="4">
    <source>
        <dbReference type="Google" id="ProtNLM"/>
    </source>
</evidence>
<evidence type="ECO:0000313" key="2">
    <source>
        <dbReference type="EMBL" id="MDG0815670.1"/>
    </source>
</evidence>
<dbReference type="RefSeq" id="WP_277577143.1">
    <property type="nucleotide sequence ID" value="NZ_JANRMI010000001.1"/>
</dbReference>
<keyword evidence="1" id="KW-0812">Transmembrane</keyword>
<reference evidence="2" key="1">
    <citation type="submission" date="2022-08" db="EMBL/GenBank/DDBJ databases">
        <title>Novel Bdellovibrio Species Isolated from Svalbard: Designation Bdellovibrio svalbardensis.</title>
        <authorList>
            <person name="Mitchell R.J."/>
            <person name="Choi S.Y."/>
        </authorList>
    </citation>
    <scope>NUCLEOTIDE SEQUENCE</scope>
    <source>
        <strain evidence="2">PAP01</strain>
    </source>
</reference>
<keyword evidence="1" id="KW-0472">Membrane</keyword>
<accession>A0ABT6DFP2</accession>
<evidence type="ECO:0000256" key="1">
    <source>
        <dbReference type="SAM" id="Phobius"/>
    </source>
</evidence>
<dbReference type="Proteomes" id="UP001152321">
    <property type="component" value="Unassembled WGS sequence"/>
</dbReference>